<evidence type="ECO:0000259" key="5">
    <source>
        <dbReference type="Pfam" id="PF17863"/>
    </source>
</evidence>
<dbReference type="FunFam" id="3.40.50.300:FF:000640">
    <property type="entry name" value="MoxR family ATPase"/>
    <property type="match status" value="1"/>
</dbReference>
<evidence type="ECO:0000256" key="3">
    <source>
        <dbReference type="ARBA" id="ARBA00061607"/>
    </source>
</evidence>
<comment type="similarity">
    <text evidence="3">Belongs to the MoxR family.</text>
</comment>
<keyword evidence="7" id="KW-1185">Reference proteome</keyword>
<dbReference type="InterPro" id="IPR050764">
    <property type="entry name" value="CbbQ/NirQ/NorQ/GpvN"/>
</dbReference>
<evidence type="ECO:0000313" key="7">
    <source>
        <dbReference type="Proteomes" id="UP000032749"/>
    </source>
</evidence>
<accession>R4YNI8</accession>
<dbReference type="Pfam" id="PF07726">
    <property type="entry name" value="AAA_3"/>
    <property type="match status" value="1"/>
</dbReference>
<name>R4YNI8_OLEAN</name>
<evidence type="ECO:0000256" key="2">
    <source>
        <dbReference type="ARBA" id="ARBA00022840"/>
    </source>
</evidence>
<dbReference type="Proteomes" id="UP000032749">
    <property type="component" value="Chromosome"/>
</dbReference>
<dbReference type="Pfam" id="PF17863">
    <property type="entry name" value="AAA_lid_2"/>
    <property type="match status" value="1"/>
</dbReference>
<keyword evidence="1" id="KW-0547">Nucleotide-binding</keyword>
<dbReference type="PANTHER" id="PTHR42759">
    <property type="entry name" value="MOXR FAMILY PROTEIN"/>
    <property type="match status" value="1"/>
</dbReference>
<evidence type="ECO:0000259" key="4">
    <source>
        <dbReference type="Pfam" id="PF07726"/>
    </source>
</evidence>
<dbReference type="GO" id="GO:0016887">
    <property type="term" value="F:ATP hydrolysis activity"/>
    <property type="evidence" value="ECO:0007669"/>
    <property type="project" value="InterPro"/>
</dbReference>
<dbReference type="InterPro" id="IPR041628">
    <property type="entry name" value="ChlI/MoxR_AAA_lid"/>
</dbReference>
<organism evidence="6 7">
    <name type="scientific">Oleispira antarctica RB-8</name>
    <dbReference type="NCBI Taxonomy" id="698738"/>
    <lineage>
        <taxon>Bacteria</taxon>
        <taxon>Pseudomonadati</taxon>
        <taxon>Pseudomonadota</taxon>
        <taxon>Gammaproteobacteria</taxon>
        <taxon>Oceanospirillales</taxon>
        <taxon>Oceanospirillaceae</taxon>
        <taxon>Oleispira</taxon>
    </lineage>
</organism>
<dbReference type="SUPFAM" id="SSF52540">
    <property type="entry name" value="P-loop containing nucleoside triphosphate hydrolases"/>
    <property type="match status" value="1"/>
</dbReference>
<feature type="domain" description="ATPase AAA-3" evidence="4">
    <location>
        <begin position="58"/>
        <end position="188"/>
    </location>
</feature>
<dbReference type="InterPro" id="IPR027417">
    <property type="entry name" value="P-loop_NTPase"/>
</dbReference>
<evidence type="ECO:0000313" key="6">
    <source>
        <dbReference type="EMBL" id="CCK76395.1"/>
    </source>
</evidence>
<dbReference type="CDD" id="cd00009">
    <property type="entry name" value="AAA"/>
    <property type="match status" value="1"/>
</dbReference>
<dbReference type="STRING" id="698738.OLEAN_C22190"/>
<dbReference type="PIRSF" id="PIRSF002849">
    <property type="entry name" value="AAA_ATPase_chaperone_MoxR_prd"/>
    <property type="match status" value="1"/>
</dbReference>
<dbReference type="AlphaFoldDB" id="R4YNI8"/>
<dbReference type="EMBL" id="FO203512">
    <property type="protein sequence ID" value="CCK76395.1"/>
    <property type="molecule type" value="Genomic_DNA"/>
</dbReference>
<reference evidence="6 7" key="1">
    <citation type="journal article" date="2013" name="Nat. Commun.">
        <title>Genome sequence and functional genomic analysis of the oil-degrading bacterium Oleispira antarctica.</title>
        <authorList>
            <person name="Kube M."/>
            <person name="Chernikova T.N."/>
            <person name="Al-Ramahi Y."/>
            <person name="Beloqui A."/>
            <person name="Lopez-Cortez N."/>
            <person name="Guazzaroni M.E."/>
            <person name="Heipieper H.J."/>
            <person name="Klages S."/>
            <person name="Kotsyurbenko O.R."/>
            <person name="Langer I."/>
            <person name="Nechitaylo T.Y."/>
            <person name="Lunsdorf H."/>
            <person name="Fernandez M."/>
            <person name="Juarez S."/>
            <person name="Ciordia S."/>
            <person name="Singer A."/>
            <person name="Kagan O."/>
            <person name="Egorova O."/>
            <person name="Petit P.A."/>
            <person name="Stogios P."/>
            <person name="Kim Y."/>
            <person name="Tchigvintsev A."/>
            <person name="Flick R."/>
            <person name="Denaro R."/>
            <person name="Genovese M."/>
            <person name="Albar J.P."/>
            <person name="Reva O.N."/>
            <person name="Martinez-Gomariz M."/>
            <person name="Tran H."/>
            <person name="Ferrer M."/>
            <person name="Savchenko A."/>
            <person name="Yakunin A.F."/>
            <person name="Yakimov M.M."/>
            <person name="Golyshina O.V."/>
            <person name="Reinhardt R."/>
            <person name="Golyshin P.N."/>
        </authorList>
    </citation>
    <scope>NUCLEOTIDE SEQUENCE [LARGE SCALE GENOMIC DNA]</scope>
</reference>
<dbReference type="Gene3D" id="3.40.50.300">
    <property type="entry name" value="P-loop containing nucleotide triphosphate hydrolases"/>
    <property type="match status" value="1"/>
</dbReference>
<keyword evidence="2" id="KW-0067">ATP-binding</keyword>
<dbReference type="GO" id="GO:0005524">
    <property type="term" value="F:ATP binding"/>
    <property type="evidence" value="ECO:0007669"/>
    <property type="project" value="UniProtKB-KW"/>
</dbReference>
<evidence type="ECO:0000256" key="1">
    <source>
        <dbReference type="ARBA" id="ARBA00022741"/>
    </source>
</evidence>
<dbReference type="KEGG" id="oai:OLEAN_C22190"/>
<dbReference type="Gene3D" id="1.10.8.80">
    <property type="entry name" value="Magnesium chelatase subunit I, C-Terminal domain"/>
    <property type="match status" value="1"/>
</dbReference>
<sequence>MDNIDSGSLTIEPSTDSNSAFADAQKSIQKLTLELKKVMVGQDKVIEQTILCLLAAGHALVEGVPGLGKTLLVRSLSQAMGGKFNRIQFTPDLMPSDVSGHAMFNKQSDDFVIRKGPVFCNLLLADEINRAPAKTQSSLLEAMQEQQVTVEGQSLSLPSPFMVMATQNPLEHEGTYPLPEAQLDRFLLHIWVEYPTVEEEIELSKRLSGNIGDQLDVSAIEQVLTMAQVHDLQMLLTKMEVDQSIHEYAVRLVRATRDWHGIEVGAGPRGSLALLRVAKAHALMQGRNFVLPDDIKSMAVSVLRHRIRLTAELEIEGIGASQVINELLQNVEAPRV</sequence>
<dbReference type="OrthoDB" id="9808397at2"/>
<dbReference type="HOGENOM" id="CLU_034716_2_0_6"/>
<protein>
    <recommendedName>
        <fullName evidence="8">MoxR-like ATPase</fullName>
    </recommendedName>
</protein>
<evidence type="ECO:0008006" key="8">
    <source>
        <dbReference type="Google" id="ProtNLM"/>
    </source>
</evidence>
<proteinExistence type="inferred from homology"/>
<gene>
    <name evidence="6" type="ORF">OLEAN_C22190</name>
</gene>
<dbReference type="PANTHER" id="PTHR42759:SF1">
    <property type="entry name" value="MAGNESIUM-CHELATASE SUBUNIT CHLD"/>
    <property type="match status" value="1"/>
</dbReference>
<dbReference type="InterPro" id="IPR011703">
    <property type="entry name" value="ATPase_AAA-3"/>
</dbReference>
<feature type="domain" description="ChlI/MoxR AAA lid" evidence="5">
    <location>
        <begin position="255"/>
        <end position="326"/>
    </location>
</feature>